<evidence type="ECO:0000256" key="7">
    <source>
        <dbReference type="ARBA" id="ARBA00035120"/>
    </source>
</evidence>
<evidence type="ECO:0000256" key="5">
    <source>
        <dbReference type="ARBA" id="ARBA00023136"/>
    </source>
</evidence>
<dbReference type="GO" id="GO:0062054">
    <property type="term" value="F:fluoride channel activity"/>
    <property type="evidence" value="ECO:0007669"/>
    <property type="project" value="UniProtKB-UniRule"/>
</dbReference>
<dbReference type="PANTHER" id="PTHR28259:SF1">
    <property type="entry name" value="FLUORIDE EXPORT PROTEIN 1-RELATED"/>
    <property type="match status" value="1"/>
</dbReference>
<evidence type="ECO:0000256" key="8">
    <source>
        <dbReference type="ARBA" id="ARBA00035585"/>
    </source>
</evidence>
<feature type="transmembrane region" description="Helical" evidence="10">
    <location>
        <begin position="41"/>
        <end position="62"/>
    </location>
</feature>
<evidence type="ECO:0000256" key="3">
    <source>
        <dbReference type="ARBA" id="ARBA00022692"/>
    </source>
</evidence>
<evidence type="ECO:0000313" key="11">
    <source>
        <dbReference type="EMBL" id="GGF52430.1"/>
    </source>
</evidence>
<keyword evidence="4 10" id="KW-1133">Transmembrane helix</keyword>
<keyword evidence="10" id="KW-0479">Metal-binding</keyword>
<dbReference type="Pfam" id="PF02537">
    <property type="entry name" value="CRCB"/>
    <property type="match status" value="1"/>
</dbReference>
<evidence type="ECO:0000256" key="1">
    <source>
        <dbReference type="ARBA" id="ARBA00004651"/>
    </source>
</evidence>
<keyword evidence="3 10" id="KW-0812">Transmembrane</keyword>
<name>A0A917F709_9ACTN</name>
<comment type="caution">
    <text evidence="10">Lacks conserved residue(s) required for the propagation of feature annotation.</text>
</comment>
<dbReference type="NCBIfam" id="NF010824">
    <property type="entry name" value="PRK14228.1"/>
    <property type="match status" value="1"/>
</dbReference>
<dbReference type="HAMAP" id="MF_00454">
    <property type="entry name" value="FluC"/>
    <property type="match status" value="1"/>
</dbReference>
<dbReference type="GO" id="GO:0046872">
    <property type="term" value="F:metal ion binding"/>
    <property type="evidence" value="ECO:0007669"/>
    <property type="project" value="UniProtKB-KW"/>
</dbReference>
<dbReference type="EMBL" id="BMKQ01000001">
    <property type="protein sequence ID" value="GGF52430.1"/>
    <property type="molecule type" value="Genomic_DNA"/>
</dbReference>
<evidence type="ECO:0000256" key="10">
    <source>
        <dbReference type="HAMAP-Rule" id="MF_00454"/>
    </source>
</evidence>
<keyword evidence="10" id="KW-0813">Transport</keyword>
<keyword evidence="12" id="KW-1185">Reference proteome</keyword>
<keyword evidence="10" id="KW-0915">Sodium</keyword>
<dbReference type="NCBIfam" id="TIGR00494">
    <property type="entry name" value="crcB"/>
    <property type="match status" value="1"/>
</dbReference>
<organism evidence="11 12">
    <name type="scientific">Marmoricola endophyticus</name>
    <dbReference type="NCBI Taxonomy" id="2040280"/>
    <lineage>
        <taxon>Bacteria</taxon>
        <taxon>Bacillati</taxon>
        <taxon>Actinomycetota</taxon>
        <taxon>Actinomycetes</taxon>
        <taxon>Propionibacteriales</taxon>
        <taxon>Nocardioidaceae</taxon>
        <taxon>Marmoricola</taxon>
    </lineage>
</organism>
<dbReference type="PANTHER" id="PTHR28259">
    <property type="entry name" value="FLUORIDE EXPORT PROTEIN 1-RELATED"/>
    <property type="match status" value="1"/>
</dbReference>
<evidence type="ECO:0000256" key="4">
    <source>
        <dbReference type="ARBA" id="ARBA00022989"/>
    </source>
</evidence>
<dbReference type="GO" id="GO:0005886">
    <property type="term" value="C:plasma membrane"/>
    <property type="evidence" value="ECO:0007669"/>
    <property type="project" value="UniProtKB-SubCell"/>
</dbReference>
<dbReference type="Proteomes" id="UP000649179">
    <property type="component" value="Unassembled WGS sequence"/>
</dbReference>
<dbReference type="GO" id="GO:0140114">
    <property type="term" value="P:cellular detoxification of fluoride"/>
    <property type="evidence" value="ECO:0007669"/>
    <property type="project" value="UniProtKB-UniRule"/>
</dbReference>
<dbReference type="AlphaFoldDB" id="A0A917F709"/>
<comment type="caution">
    <text evidence="11">The sequence shown here is derived from an EMBL/GenBank/DDBJ whole genome shotgun (WGS) entry which is preliminary data.</text>
</comment>
<keyword evidence="2 10" id="KW-1003">Cell membrane</keyword>
<evidence type="ECO:0000313" key="12">
    <source>
        <dbReference type="Proteomes" id="UP000649179"/>
    </source>
</evidence>
<keyword evidence="10" id="KW-0406">Ion transport</keyword>
<comment type="subcellular location">
    <subcellularLocation>
        <location evidence="1 10">Cell membrane</location>
        <topology evidence="1 10">Multi-pass membrane protein</topology>
    </subcellularLocation>
</comment>
<proteinExistence type="inferred from homology"/>
<feature type="binding site" evidence="10">
    <location>
        <position position="79"/>
    </location>
    <ligand>
        <name>Na(+)</name>
        <dbReference type="ChEBI" id="CHEBI:29101"/>
        <note>structural</note>
    </ligand>
</feature>
<reference evidence="11" key="1">
    <citation type="journal article" date="2014" name="Int. J. Syst. Evol. Microbiol.">
        <title>Complete genome sequence of Corynebacterium casei LMG S-19264T (=DSM 44701T), isolated from a smear-ripened cheese.</title>
        <authorList>
            <consortium name="US DOE Joint Genome Institute (JGI-PGF)"/>
            <person name="Walter F."/>
            <person name="Albersmeier A."/>
            <person name="Kalinowski J."/>
            <person name="Ruckert C."/>
        </authorList>
    </citation>
    <scope>NUCLEOTIDE SEQUENCE</scope>
    <source>
        <strain evidence="11">CGMCC 1.16067</strain>
    </source>
</reference>
<sequence length="125" mass="12620">MTPALFVGLCLAGGVGAALRFVVDGLVRERTSGTYPVGTTLINLSGSLLLGLVTGLAASAVVSDDLRLVLGTGLLGGYTTFSTHCVETVRLAQERRWRASTLNALGTLVLGVALAGLGYALGSAG</sequence>
<comment type="similarity">
    <text evidence="7 10">Belongs to the fluoride channel Fluc/FEX (TC 1.A.43) family.</text>
</comment>
<evidence type="ECO:0000256" key="2">
    <source>
        <dbReference type="ARBA" id="ARBA00022475"/>
    </source>
</evidence>
<dbReference type="RefSeq" id="WP_188780328.1">
    <property type="nucleotide sequence ID" value="NZ_BMKQ01000001.1"/>
</dbReference>
<comment type="function">
    <text evidence="9 10">Fluoride-specific ion channel. Important for reducing fluoride concentration in the cell, thus reducing its toxicity.</text>
</comment>
<feature type="transmembrane region" description="Helical" evidence="10">
    <location>
        <begin position="102"/>
        <end position="122"/>
    </location>
</feature>
<keyword evidence="6 10" id="KW-0407">Ion channel</keyword>
<keyword evidence="5 10" id="KW-0472">Membrane</keyword>
<feature type="binding site" evidence="10">
    <location>
        <position position="76"/>
    </location>
    <ligand>
        <name>Na(+)</name>
        <dbReference type="ChEBI" id="CHEBI:29101"/>
        <note>structural</note>
    </ligand>
</feature>
<protein>
    <recommendedName>
        <fullName evidence="10">Fluoride-specific ion channel FluC</fullName>
    </recommendedName>
</protein>
<comment type="catalytic activity">
    <reaction evidence="8">
        <text>fluoride(in) = fluoride(out)</text>
        <dbReference type="Rhea" id="RHEA:76159"/>
        <dbReference type="ChEBI" id="CHEBI:17051"/>
    </reaction>
    <physiologicalReaction direction="left-to-right" evidence="8">
        <dbReference type="Rhea" id="RHEA:76160"/>
    </physiologicalReaction>
</comment>
<evidence type="ECO:0000256" key="9">
    <source>
        <dbReference type="ARBA" id="ARBA00049940"/>
    </source>
</evidence>
<gene>
    <name evidence="10" type="primary">fluC</name>
    <name evidence="10" type="synonym">crcB</name>
    <name evidence="11" type="ORF">GCM10011519_27990</name>
</gene>
<accession>A0A917F709</accession>
<evidence type="ECO:0000256" key="6">
    <source>
        <dbReference type="ARBA" id="ARBA00023303"/>
    </source>
</evidence>
<dbReference type="InterPro" id="IPR003691">
    <property type="entry name" value="FluC"/>
</dbReference>
<comment type="activity regulation">
    <text evidence="10">Na(+) is not transported, but it plays an essential structural role and its presence is essential for fluoride channel function.</text>
</comment>
<reference evidence="11" key="2">
    <citation type="submission" date="2020-09" db="EMBL/GenBank/DDBJ databases">
        <authorList>
            <person name="Sun Q."/>
            <person name="Zhou Y."/>
        </authorList>
    </citation>
    <scope>NUCLEOTIDE SEQUENCE</scope>
    <source>
        <strain evidence="11">CGMCC 1.16067</strain>
    </source>
</reference>